<dbReference type="InterPro" id="IPR007065">
    <property type="entry name" value="HPP"/>
</dbReference>
<dbReference type="KEGG" id="slt:Slit_1303"/>
<dbReference type="InterPro" id="IPR058581">
    <property type="entry name" value="TM_HPP"/>
</dbReference>
<evidence type="ECO:0000313" key="3">
    <source>
        <dbReference type="EMBL" id="ADE11540.1"/>
    </source>
</evidence>
<dbReference type="EMBL" id="CP001965">
    <property type="protein sequence ID" value="ADE11540.1"/>
    <property type="molecule type" value="Genomic_DNA"/>
</dbReference>
<proteinExistence type="predicted"/>
<dbReference type="PANTHER" id="PTHR33741">
    <property type="entry name" value="TRANSMEMBRANE PROTEIN DDB_G0269096-RELATED"/>
    <property type="match status" value="1"/>
</dbReference>
<sequence length="182" mass="19904">MKITEYFQKMRGTTRGGPPRVSTSEIIWSWIGGFLGIAAVAWVNRLFLEGTDLSLMIGSFGATAVLIYGAIRSPLAQPRNLLGGHILSAIVGVTCWKLFHQYPWFAEAMAVSTAIALMHLTRTLHPPGAATSLIAVIGSEGIHKLGYLYVLIPSTLGPLIMLLVALLVNNIPESRRYPEIWF</sequence>
<dbReference type="HOGENOM" id="CLU_040397_2_1_4"/>
<feature type="transmembrane region" description="Helical" evidence="1">
    <location>
        <begin position="80"/>
        <end position="99"/>
    </location>
</feature>
<evidence type="ECO:0000259" key="2">
    <source>
        <dbReference type="Pfam" id="PF04982"/>
    </source>
</evidence>
<dbReference type="Pfam" id="PF04982">
    <property type="entry name" value="TM_HPP"/>
    <property type="match status" value="1"/>
</dbReference>
<feature type="transmembrane region" description="Helical" evidence="1">
    <location>
        <begin position="147"/>
        <end position="168"/>
    </location>
</feature>
<dbReference type="PANTHER" id="PTHR33741:SF5">
    <property type="entry name" value="TRANSMEMBRANE PROTEIN DDB_G0269096-RELATED"/>
    <property type="match status" value="1"/>
</dbReference>
<dbReference type="AlphaFoldDB" id="D5CRF4"/>
<organism evidence="3 4">
    <name type="scientific">Sideroxydans lithotrophicus (strain ES-1)</name>
    <dbReference type="NCBI Taxonomy" id="580332"/>
    <lineage>
        <taxon>Bacteria</taxon>
        <taxon>Pseudomonadati</taxon>
        <taxon>Pseudomonadota</taxon>
        <taxon>Betaproteobacteria</taxon>
        <taxon>Nitrosomonadales</taxon>
        <taxon>Gallionellaceae</taxon>
        <taxon>Sideroxydans</taxon>
    </lineage>
</organism>
<keyword evidence="4" id="KW-1185">Reference proteome</keyword>
<keyword evidence="1" id="KW-1133">Transmembrane helix</keyword>
<dbReference type="Proteomes" id="UP000001625">
    <property type="component" value="Chromosome"/>
</dbReference>
<feature type="domain" description="HPP transmembrane region" evidence="2">
    <location>
        <begin position="18"/>
        <end position="178"/>
    </location>
</feature>
<dbReference type="RefSeq" id="WP_013029438.1">
    <property type="nucleotide sequence ID" value="NC_013959.1"/>
</dbReference>
<gene>
    <name evidence="3" type="ordered locus">Slit_1303</name>
</gene>
<keyword evidence="1" id="KW-0812">Transmembrane</keyword>
<name>D5CRF4_SIDLE</name>
<dbReference type="STRING" id="580332.Slit_1303"/>
<feature type="transmembrane region" description="Helical" evidence="1">
    <location>
        <begin position="27"/>
        <end position="47"/>
    </location>
</feature>
<evidence type="ECO:0000313" key="4">
    <source>
        <dbReference type="Proteomes" id="UP000001625"/>
    </source>
</evidence>
<dbReference type="OrthoDB" id="9811720at2"/>
<protein>
    <submittedName>
        <fullName evidence="3">HPP family protein</fullName>
    </submittedName>
</protein>
<reference evidence="3 4" key="1">
    <citation type="submission" date="2010-03" db="EMBL/GenBank/DDBJ databases">
        <title>Complete sequence of Sideroxydans lithotrophicus ES-1.</title>
        <authorList>
            <consortium name="US DOE Joint Genome Institute"/>
            <person name="Lucas S."/>
            <person name="Copeland A."/>
            <person name="Lapidus A."/>
            <person name="Cheng J.-F."/>
            <person name="Bruce D."/>
            <person name="Goodwin L."/>
            <person name="Pitluck S."/>
            <person name="Munk A.C."/>
            <person name="Detter J.C."/>
            <person name="Han C."/>
            <person name="Tapia R."/>
            <person name="Larimer F."/>
            <person name="Land M."/>
            <person name="Hauser L."/>
            <person name="Kyrpides N."/>
            <person name="Ivanova N."/>
            <person name="Emerson D."/>
            <person name="Woyke T."/>
        </authorList>
    </citation>
    <scope>NUCLEOTIDE SEQUENCE [LARGE SCALE GENOMIC DNA]</scope>
    <source>
        <strain evidence="3 4">ES-1</strain>
    </source>
</reference>
<feature type="transmembrane region" description="Helical" evidence="1">
    <location>
        <begin position="53"/>
        <end position="71"/>
    </location>
</feature>
<keyword evidence="1" id="KW-0472">Membrane</keyword>
<dbReference type="eggNOG" id="COG3448">
    <property type="taxonomic scope" value="Bacteria"/>
</dbReference>
<evidence type="ECO:0000256" key="1">
    <source>
        <dbReference type="SAM" id="Phobius"/>
    </source>
</evidence>
<accession>D5CRF4</accession>